<organism evidence="2 3">
    <name type="scientific">Linum trigynum</name>
    <dbReference type="NCBI Taxonomy" id="586398"/>
    <lineage>
        <taxon>Eukaryota</taxon>
        <taxon>Viridiplantae</taxon>
        <taxon>Streptophyta</taxon>
        <taxon>Embryophyta</taxon>
        <taxon>Tracheophyta</taxon>
        <taxon>Spermatophyta</taxon>
        <taxon>Magnoliopsida</taxon>
        <taxon>eudicotyledons</taxon>
        <taxon>Gunneridae</taxon>
        <taxon>Pentapetalae</taxon>
        <taxon>rosids</taxon>
        <taxon>fabids</taxon>
        <taxon>Malpighiales</taxon>
        <taxon>Linaceae</taxon>
        <taxon>Linum</taxon>
    </lineage>
</organism>
<proteinExistence type="predicted"/>
<gene>
    <name evidence="2" type="ORF">LTRI10_LOCUS22822</name>
</gene>
<reference evidence="2 3" key="1">
    <citation type="submission" date="2024-04" db="EMBL/GenBank/DDBJ databases">
        <authorList>
            <person name="Fracassetti M."/>
        </authorList>
    </citation>
    <scope>NUCLEOTIDE SEQUENCE [LARGE SCALE GENOMIC DNA]</scope>
</reference>
<dbReference type="Proteomes" id="UP001497516">
    <property type="component" value="Chromosome 4"/>
</dbReference>
<evidence type="ECO:0000313" key="2">
    <source>
        <dbReference type="EMBL" id="CAL1381444.1"/>
    </source>
</evidence>
<protein>
    <recommendedName>
        <fullName evidence="1">Reverse transcriptase zinc-binding domain-containing protein</fullName>
    </recommendedName>
</protein>
<evidence type="ECO:0000313" key="3">
    <source>
        <dbReference type="Proteomes" id="UP001497516"/>
    </source>
</evidence>
<sequence length="125" mass="14746">MLVYSVRRVLETLRKKAPEVSWHKLVWSNICPPRYSLIVWLLKKNVIIMRDKLLQWGKVMDASCPLCGLDVETRDHMFLRCSLSLRLASLLNCHFLRHNDWDAMLQFVSIALCRNSQARKWHALV</sequence>
<accession>A0AAV2E6I7</accession>
<name>A0AAV2E6I7_9ROSI</name>
<dbReference type="AlphaFoldDB" id="A0AAV2E6I7"/>
<dbReference type="InterPro" id="IPR026960">
    <property type="entry name" value="RVT-Znf"/>
</dbReference>
<evidence type="ECO:0000259" key="1">
    <source>
        <dbReference type="Pfam" id="PF13966"/>
    </source>
</evidence>
<dbReference type="Pfam" id="PF13966">
    <property type="entry name" value="zf-RVT"/>
    <property type="match status" value="1"/>
</dbReference>
<keyword evidence="3" id="KW-1185">Reference proteome</keyword>
<dbReference type="EMBL" id="OZ034817">
    <property type="protein sequence ID" value="CAL1381444.1"/>
    <property type="molecule type" value="Genomic_DNA"/>
</dbReference>
<feature type="domain" description="Reverse transcriptase zinc-binding" evidence="1">
    <location>
        <begin position="4"/>
        <end position="85"/>
    </location>
</feature>